<dbReference type="Pfam" id="PF00875">
    <property type="entry name" value="DNA_photolyase"/>
    <property type="match status" value="1"/>
</dbReference>
<evidence type="ECO:0000256" key="12">
    <source>
        <dbReference type="PIRSR" id="PIRSR602081-2"/>
    </source>
</evidence>
<dbReference type="GO" id="GO:0043153">
    <property type="term" value="P:entrainment of circadian clock by photoperiod"/>
    <property type="evidence" value="ECO:0007669"/>
    <property type="project" value="TreeGrafter"/>
</dbReference>
<dbReference type="EMBL" id="MG437152">
    <property type="protein sequence ID" value="AWY10935.1"/>
    <property type="molecule type" value="mRNA"/>
</dbReference>
<keyword evidence="8 11" id="KW-0274">FAD</keyword>
<feature type="domain" description="Photolyase/cryptochrome alpha/beta" evidence="13">
    <location>
        <begin position="11"/>
        <end position="140"/>
    </location>
</feature>
<accession>A0A2Z4QK91</accession>
<dbReference type="GO" id="GO:0003677">
    <property type="term" value="F:DNA binding"/>
    <property type="evidence" value="ECO:0007669"/>
    <property type="project" value="TreeGrafter"/>
</dbReference>
<dbReference type="PANTHER" id="PTHR11455">
    <property type="entry name" value="CRYPTOCHROME"/>
    <property type="match status" value="1"/>
</dbReference>
<keyword evidence="9" id="KW-0675">Receptor</keyword>
<evidence type="ECO:0000256" key="6">
    <source>
        <dbReference type="ARBA" id="ARBA00022630"/>
    </source>
</evidence>
<dbReference type="SUPFAM" id="SSF48173">
    <property type="entry name" value="Cryptochrome/photolyase FAD-binding domain"/>
    <property type="match status" value="1"/>
</dbReference>
<dbReference type="InterPro" id="IPR002081">
    <property type="entry name" value="Cryptochrome/DNA_photolyase_1"/>
</dbReference>
<dbReference type="GO" id="GO:0071949">
    <property type="term" value="F:FAD binding"/>
    <property type="evidence" value="ECO:0007669"/>
    <property type="project" value="TreeGrafter"/>
</dbReference>
<dbReference type="Pfam" id="PF03441">
    <property type="entry name" value="FAD_binding_7"/>
    <property type="match status" value="1"/>
</dbReference>
<protein>
    <recommendedName>
        <fullName evidence="4">Cryptochrome-1</fullName>
    </recommendedName>
</protein>
<name>A0A2Z4QK91_HERCR</name>
<evidence type="ECO:0000256" key="8">
    <source>
        <dbReference type="ARBA" id="ARBA00022827"/>
    </source>
</evidence>
<feature type="binding site" evidence="11">
    <location>
        <begin position="398"/>
        <end position="400"/>
    </location>
    <ligand>
        <name>FAD</name>
        <dbReference type="ChEBI" id="CHEBI:57692"/>
    </ligand>
</feature>
<evidence type="ECO:0000313" key="14">
    <source>
        <dbReference type="EMBL" id="AWY10935.1"/>
    </source>
</evidence>
<keyword evidence="7" id="KW-0547">Nucleotide-binding</keyword>
<comment type="subcellular location">
    <subcellularLocation>
        <location evidence="2">Cytoplasm</location>
        <location evidence="2">Perinuclear region</location>
    </subcellularLocation>
    <subcellularLocation>
        <location evidence="1">Nucleus</location>
    </subcellularLocation>
</comment>
<evidence type="ECO:0000259" key="13">
    <source>
        <dbReference type="PROSITE" id="PS51645"/>
    </source>
</evidence>
<dbReference type="Gene3D" id="3.40.50.620">
    <property type="entry name" value="HUPs"/>
    <property type="match status" value="1"/>
</dbReference>
<comment type="similarity">
    <text evidence="3">Belongs to the DNA photolyase class-1 family.</text>
</comment>
<dbReference type="PANTHER" id="PTHR11455:SF17">
    <property type="entry name" value="CRYPTOCHROME-1"/>
    <property type="match status" value="1"/>
</dbReference>
<evidence type="ECO:0000256" key="7">
    <source>
        <dbReference type="ARBA" id="ARBA00022741"/>
    </source>
</evidence>
<dbReference type="InterPro" id="IPR036155">
    <property type="entry name" value="Crypto/Photolyase_N_sf"/>
</dbReference>
<evidence type="ECO:0000256" key="11">
    <source>
        <dbReference type="PIRSR" id="PIRSR602081-1"/>
    </source>
</evidence>
<dbReference type="GO" id="GO:0032922">
    <property type="term" value="P:circadian regulation of gene expression"/>
    <property type="evidence" value="ECO:0007669"/>
    <property type="project" value="TreeGrafter"/>
</dbReference>
<dbReference type="InterPro" id="IPR036134">
    <property type="entry name" value="Crypto/Photolyase_FAD-like_sf"/>
</dbReference>
<feature type="site" description="Electron transfer via tryptophanyl radical" evidence="12">
    <location>
        <position position="385"/>
    </location>
</feature>
<dbReference type="PROSITE" id="PS51645">
    <property type="entry name" value="PHR_CRY_ALPHA_BETA"/>
    <property type="match status" value="1"/>
</dbReference>
<sequence length="547" mass="63259">MGSTDNENRNVVTVHWFRHGLRLHDNPALLEGLENCQEFYPIFIFDGSVAGTKTAGYCRMQFLLESLKDLDDSLRAKGSRLYVMEGDPLQIFPNLFEEWKVNMLTFEQDPEPIWQERDDNVKDLCDSYNVEWIERVSHTLWDPHSILKANGGSPPLTYAMFCQVAEIVGQPPRPVEDLDFSNVILPVSDNHDRLFGLPTLEKLEVVADCDAQKSPFCRYLGGEAKALVLLESRLDKERKTFSIGQAQANQMYPDLTGMPMSLSPHLRFGSLSIRKFYWALRDAFAEIHPESEIPLQVTSQLVWREYFYCMSVNNPFYNRMAENPICLNIDWYTDDTSLEKWTEGKTGYPFIDACMRQLKQEGWIHQVCRHAVSCFLTRGDLWIDWQKGLEVFDRYLLDADWSVCAGNWMWVSSSAFEKVLQCSRCICPVRYGRRMDPNGDYIRRYVPELKNIPLTYLYEPWKAPIAVQEGANCIIGTDYPPPIVDHRAASRDCKQKMEIIKAKYKDTPHVAPANEDEVIALIWMTKDKEENRYSCDHSEERCNADAI</sequence>
<feature type="binding site" evidence="11">
    <location>
        <begin position="300"/>
        <end position="307"/>
    </location>
    <ligand>
        <name>FAD</name>
        <dbReference type="ChEBI" id="CHEBI:57692"/>
    </ligand>
</feature>
<evidence type="ECO:0000256" key="4">
    <source>
        <dbReference type="ARBA" id="ARBA00021159"/>
    </source>
</evidence>
<dbReference type="GO" id="GO:0005634">
    <property type="term" value="C:nucleus"/>
    <property type="evidence" value="ECO:0007669"/>
    <property type="project" value="UniProtKB-SubCell"/>
</dbReference>
<dbReference type="GO" id="GO:0048471">
    <property type="term" value="C:perinuclear region of cytoplasm"/>
    <property type="evidence" value="ECO:0007669"/>
    <property type="project" value="UniProtKB-SubCell"/>
</dbReference>
<evidence type="ECO:0000256" key="1">
    <source>
        <dbReference type="ARBA" id="ARBA00004123"/>
    </source>
</evidence>
<evidence type="ECO:0000256" key="2">
    <source>
        <dbReference type="ARBA" id="ARBA00004556"/>
    </source>
</evidence>
<keyword evidence="5" id="KW-0963">Cytoplasm</keyword>
<feature type="site" description="Electron transfer via tryptophanyl radical" evidence="12">
    <location>
        <position position="408"/>
    </location>
</feature>
<dbReference type="AlphaFoldDB" id="A0A2Z4QK91"/>
<dbReference type="InterPro" id="IPR005101">
    <property type="entry name" value="Cryptochr/Photolyase_FAD-bd"/>
</dbReference>
<keyword evidence="10" id="KW-0539">Nucleus</keyword>
<dbReference type="SUPFAM" id="SSF52425">
    <property type="entry name" value="Cryptochrome/photolyase, N-terminal domain"/>
    <property type="match status" value="1"/>
</dbReference>
<proteinExistence type="evidence at transcript level"/>
<comment type="cofactor">
    <cofactor evidence="11">
        <name>FAD</name>
        <dbReference type="ChEBI" id="CHEBI:57692"/>
    </cofactor>
    <text evidence="11">Binds 1 FAD per subunit.</text>
</comment>
<evidence type="ECO:0000256" key="10">
    <source>
        <dbReference type="ARBA" id="ARBA00023242"/>
    </source>
</evidence>
<dbReference type="Gene3D" id="1.10.579.10">
    <property type="entry name" value="DNA Cyclobutane Dipyrimidine Photolyase, subunit A, domain 3"/>
    <property type="match status" value="1"/>
</dbReference>
<dbReference type="GO" id="GO:0045892">
    <property type="term" value="P:negative regulation of DNA-templated transcription"/>
    <property type="evidence" value="ECO:0007669"/>
    <property type="project" value="TreeGrafter"/>
</dbReference>
<evidence type="ECO:0000256" key="9">
    <source>
        <dbReference type="ARBA" id="ARBA00023170"/>
    </source>
</evidence>
<dbReference type="InterPro" id="IPR014729">
    <property type="entry name" value="Rossmann-like_a/b/a_fold"/>
</dbReference>
<organism evidence="14">
    <name type="scientific">Hermissenda crassicornis</name>
    <name type="common">Opalescent sea slug</name>
    <name type="synonym">Phidiana crassicornis</name>
    <dbReference type="NCBI Taxonomy" id="205593"/>
    <lineage>
        <taxon>Eukaryota</taxon>
        <taxon>Metazoa</taxon>
        <taxon>Spiralia</taxon>
        <taxon>Lophotrochozoa</taxon>
        <taxon>Mollusca</taxon>
        <taxon>Gastropoda</taxon>
        <taxon>Heterobranchia</taxon>
        <taxon>Euthyneura</taxon>
        <taxon>Nudipleura</taxon>
        <taxon>Nudibranchia</taxon>
        <taxon>Cladobranchia</taxon>
        <taxon>Aeolidioidea</taxon>
        <taxon>Glaucidae</taxon>
        <taxon>Hermissenda</taxon>
    </lineage>
</organism>
<dbReference type="InterPro" id="IPR006050">
    <property type="entry name" value="DNA_photolyase_N"/>
</dbReference>
<feature type="site" description="Electron transfer via tryptophanyl radical" evidence="12">
    <location>
        <position position="331"/>
    </location>
</feature>
<evidence type="ECO:0000256" key="3">
    <source>
        <dbReference type="ARBA" id="ARBA00005862"/>
    </source>
</evidence>
<dbReference type="Gene3D" id="1.25.40.80">
    <property type="match status" value="1"/>
</dbReference>
<reference evidence="14" key="1">
    <citation type="journal article" date="2018" name="Biol. Bull.">
        <title>Sequences of Circadian Clock Proteins in the Nudibranch Molluscs Hermissenda crassicornis, Melibe leonina, and Tritonia diomedea.</title>
        <authorList>
            <person name="Cook G.M."/>
            <person name="Gruen A.E."/>
            <person name="Morris J."/>
            <person name="Pankey M.S."/>
            <person name="Senatore A."/>
            <person name="Katz P.S."/>
            <person name="Watson W.H.III."/>
            <person name="Newcomb J.M."/>
        </authorList>
    </citation>
    <scope>NUCLEOTIDE SEQUENCE</scope>
</reference>
<keyword evidence="6 11" id="KW-0285">Flavoprotein</keyword>
<evidence type="ECO:0000256" key="5">
    <source>
        <dbReference type="ARBA" id="ARBA00022490"/>
    </source>
</evidence>